<evidence type="ECO:0000313" key="3">
    <source>
        <dbReference type="EMBL" id="MVO17412.1"/>
    </source>
</evidence>
<dbReference type="InterPro" id="IPR035905">
    <property type="entry name" value="Barstar-like_sf"/>
</dbReference>
<dbReference type="Gene3D" id="3.30.370.10">
    <property type="entry name" value="Barstar-like"/>
    <property type="match status" value="1"/>
</dbReference>
<organism evidence="3 4">
    <name type="scientific">Parasedimentitalea huanghaiensis</name>
    <dbReference type="NCBI Taxonomy" id="2682100"/>
    <lineage>
        <taxon>Bacteria</taxon>
        <taxon>Pseudomonadati</taxon>
        <taxon>Pseudomonadota</taxon>
        <taxon>Alphaproteobacteria</taxon>
        <taxon>Rhodobacterales</taxon>
        <taxon>Paracoccaceae</taxon>
        <taxon>Parasedimentitalea</taxon>
    </lineage>
</organism>
<gene>
    <name evidence="3" type="ORF">GO984_16485</name>
</gene>
<comment type="similarity">
    <text evidence="1">Belongs to the barstar family.</text>
</comment>
<sequence>MSKVVEIDGSAVVDWSSFHDQFSTKMGFPAFYGRNGNAWIDCMTSVDCPEDGLSSVTVIKGATLTLQVSEASSWATRCPEVWAAFQEMIAFVNWRRIEQNEGAVLALSYYA</sequence>
<protein>
    <submittedName>
        <fullName evidence="3">Barnase inhibitor</fullName>
    </submittedName>
</protein>
<comment type="caution">
    <text evidence="3">The sequence shown here is derived from an EMBL/GenBank/DDBJ whole genome shotgun (WGS) entry which is preliminary data.</text>
</comment>
<name>A0A6L6WP62_9RHOB</name>
<reference evidence="3 4" key="1">
    <citation type="submission" date="2019-12" db="EMBL/GenBank/DDBJ databases">
        <authorList>
            <person name="Zhang Y.-J."/>
        </authorList>
    </citation>
    <scope>NUCLEOTIDE SEQUENCE [LARGE SCALE GENOMIC DNA]</scope>
    <source>
        <strain evidence="3 4">CY05</strain>
    </source>
</reference>
<evidence type="ECO:0000256" key="1">
    <source>
        <dbReference type="ARBA" id="ARBA00006845"/>
    </source>
</evidence>
<proteinExistence type="inferred from homology"/>
<dbReference type="AlphaFoldDB" id="A0A6L6WP62"/>
<dbReference type="Pfam" id="PF01337">
    <property type="entry name" value="Barstar"/>
    <property type="match status" value="1"/>
</dbReference>
<dbReference type="InterPro" id="IPR000468">
    <property type="entry name" value="Barstar"/>
</dbReference>
<evidence type="ECO:0000259" key="2">
    <source>
        <dbReference type="Pfam" id="PF01337"/>
    </source>
</evidence>
<evidence type="ECO:0000313" key="4">
    <source>
        <dbReference type="Proteomes" id="UP000478892"/>
    </source>
</evidence>
<dbReference type="SUPFAM" id="SSF52038">
    <property type="entry name" value="Barstar-related"/>
    <property type="match status" value="1"/>
</dbReference>
<feature type="domain" description="Barstar (barnase inhibitor)" evidence="2">
    <location>
        <begin position="3"/>
        <end position="94"/>
    </location>
</feature>
<dbReference type="EMBL" id="WQLV01000011">
    <property type="protein sequence ID" value="MVO17412.1"/>
    <property type="molecule type" value="Genomic_DNA"/>
</dbReference>
<accession>A0A6L6WP62</accession>
<keyword evidence="4" id="KW-1185">Reference proteome</keyword>
<dbReference type="Proteomes" id="UP000478892">
    <property type="component" value="Unassembled WGS sequence"/>
</dbReference>